<evidence type="ECO:0000313" key="3">
    <source>
        <dbReference type="EMBL" id="KAG8183371.1"/>
    </source>
</evidence>
<dbReference type="InterPro" id="IPR025398">
    <property type="entry name" value="DUF4371"/>
</dbReference>
<gene>
    <name evidence="3" type="ORF">JTE90_008273</name>
</gene>
<feature type="region of interest" description="Disordered" evidence="1">
    <location>
        <begin position="1"/>
        <end position="22"/>
    </location>
</feature>
<comment type="caution">
    <text evidence="3">The sequence shown here is derived from an EMBL/GenBank/DDBJ whole genome shotgun (WGS) entry which is preliminary data.</text>
</comment>
<keyword evidence="4" id="KW-1185">Reference proteome</keyword>
<dbReference type="Proteomes" id="UP000827092">
    <property type="component" value="Unassembled WGS sequence"/>
</dbReference>
<reference evidence="3 4" key="1">
    <citation type="journal article" date="2022" name="Nat. Ecol. Evol.">
        <title>A masculinizing supergene underlies an exaggerated male reproductive morph in a spider.</title>
        <authorList>
            <person name="Hendrickx F."/>
            <person name="De Corte Z."/>
            <person name="Sonet G."/>
            <person name="Van Belleghem S.M."/>
            <person name="Kostlbacher S."/>
            <person name="Vangestel C."/>
        </authorList>
    </citation>
    <scope>NUCLEOTIDE SEQUENCE [LARGE SCALE GENOMIC DNA]</scope>
    <source>
        <strain evidence="3">W744_W776</strain>
    </source>
</reference>
<dbReference type="Pfam" id="PF14291">
    <property type="entry name" value="DUF4371"/>
    <property type="match status" value="1"/>
</dbReference>
<evidence type="ECO:0000256" key="1">
    <source>
        <dbReference type="SAM" id="MobiDB-lite"/>
    </source>
</evidence>
<name>A0AAV6UI86_9ARAC</name>
<feature type="domain" description="DUF4371" evidence="2">
    <location>
        <begin position="124"/>
        <end position="296"/>
    </location>
</feature>
<accession>A0AAV6UI86</accession>
<sequence length="297" mass="33004">MMNKTEVGPLRGSADRTDSGKQASTLAMHIEYKVFLAAEQSRSHLSSLKADPVQVDLVRPRRSQDAVNEPADKIVCELHFAEKEIRCSSGVSSALLQPRLNPGAVPTVFEGCPSSSEQSLCDPGYTDWKNVSQRLSEHENCTFHRDAMCSFSAKRDSRVDCTLVQEQESEFKYWRNVLRRVVEAIKFLCQHGLPIFGSDETVGSLSNGNFLGSLELISQFDPFMAEHLEKFGNVGRGKVNYLSSTIVNELIQIMGDTVLKKILEDICAAKYFGIIVDSTPDISHIDQLSVVIRSVDD</sequence>
<evidence type="ECO:0000259" key="2">
    <source>
        <dbReference type="Pfam" id="PF14291"/>
    </source>
</evidence>
<dbReference type="EMBL" id="JAFNEN010000419">
    <property type="protein sequence ID" value="KAG8183371.1"/>
    <property type="molecule type" value="Genomic_DNA"/>
</dbReference>
<protein>
    <recommendedName>
        <fullName evidence="2">DUF4371 domain-containing protein</fullName>
    </recommendedName>
</protein>
<organism evidence="3 4">
    <name type="scientific">Oedothorax gibbosus</name>
    <dbReference type="NCBI Taxonomy" id="931172"/>
    <lineage>
        <taxon>Eukaryota</taxon>
        <taxon>Metazoa</taxon>
        <taxon>Ecdysozoa</taxon>
        <taxon>Arthropoda</taxon>
        <taxon>Chelicerata</taxon>
        <taxon>Arachnida</taxon>
        <taxon>Araneae</taxon>
        <taxon>Araneomorphae</taxon>
        <taxon>Entelegynae</taxon>
        <taxon>Araneoidea</taxon>
        <taxon>Linyphiidae</taxon>
        <taxon>Erigoninae</taxon>
        <taxon>Oedothorax</taxon>
    </lineage>
</organism>
<dbReference type="PANTHER" id="PTHR45749:SF23">
    <property type="entry name" value="ZINC FINGER MYM-TYPE PROTEIN 1-LIKE"/>
    <property type="match status" value="1"/>
</dbReference>
<evidence type="ECO:0000313" key="4">
    <source>
        <dbReference type="Proteomes" id="UP000827092"/>
    </source>
</evidence>
<dbReference type="AlphaFoldDB" id="A0AAV6UI86"/>
<dbReference type="PANTHER" id="PTHR45749">
    <property type="match status" value="1"/>
</dbReference>
<proteinExistence type="predicted"/>